<dbReference type="PANTHER" id="PTHR42770">
    <property type="entry name" value="AMINO ACID TRANSPORTER-RELATED"/>
    <property type="match status" value="1"/>
</dbReference>
<protein>
    <submittedName>
        <fullName evidence="7">Amino acid transporter</fullName>
    </submittedName>
</protein>
<dbReference type="RefSeq" id="WP_157751915.1">
    <property type="nucleotide sequence ID" value="NZ_BOMJ01000003.1"/>
</dbReference>
<feature type="transmembrane region" description="Helical" evidence="6">
    <location>
        <begin position="132"/>
        <end position="156"/>
    </location>
</feature>
<dbReference type="PANTHER" id="PTHR42770:SF16">
    <property type="entry name" value="AMINO ACID PERMEASE"/>
    <property type="match status" value="1"/>
</dbReference>
<feature type="transmembrane region" description="Helical" evidence="6">
    <location>
        <begin position="87"/>
        <end position="120"/>
    </location>
</feature>
<dbReference type="OrthoDB" id="137613at2"/>
<dbReference type="Proteomes" id="UP000198688">
    <property type="component" value="Chromosome I"/>
</dbReference>
<dbReference type="InterPro" id="IPR050367">
    <property type="entry name" value="APC_superfamily"/>
</dbReference>
<dbReference type="InterPro" id="IPR002293">
    <property type="entry name" value="AA/rel_permease1"/>
</dbReference>
<keyword evidence="8" id="KW-1185">Reference proteome</keyword>
<dbReference type="Gene3D" id="1.20.1740.10">
    <property type="entry name" value="Amino acid/polyamine transporter I"/>
    <property type="match status" value="1"/>
</dbReference>
<feature type="transmembrane region" description="Helical" evidence="6">
    <location>
        <begin position="163"/>
        <end position="187"/>
    </location>
</feature>
<organism evidence="7 8">
    <name type="scientific">Actinoplanes derwentensis</name>
    <dbReference type="NCBI Taxonomy" id="113562"/>
    <lineage>
        <taxon>Bacteria</taxon>
        <taxon>Bacillati</taxon>
        <taxon>Actinomycetota</taxon>
        <taxon>Actinomycetes</taxon>
        <taxon>Micromonosporales</taxon>
        <taxon>Micromonosporaceae</taxon>
        <taxon>Actinoplanes</taxon>
    </lineage>
</organism>
<feature type="transmembrane region" description="Helical" evidence="6">
    <location>
        <begin position="343"/>
        <end position="363"/>
    </location>
</feature>
<keyword evidence="4 6" id="KW-1133">Transmembrane helix</keyword>
<feature type="transmembrane region" description="Helical" evidence="6">
    <location>
        <begin position="46"/>
        <end position="75"/>
    </location>
</feature>
<evidence type="ECO:0000256" key="5">
    <source>
        <dbReference type="ARBA" id="ARBA00023136"/>
    </source>
</evidence>
<evidence type="ECO:0000256" key="6">
    <source>
        <dbReference type="SAM" id="Phobius"/>
    </source>
</evidence>
<evidence type="ECO:0000256" key="4">
    <source>
        <dbReference type="ARBA" id="ARBA00022989"/>
    </source>
</evidence>
<feature type="transmembrane region" description="Helical" evidence="6">
    <location>
        <begin position="288"/>
        <end position="311"/>
    </location>
</feature>
<sequence>MSTPSVPLVGTLAAEVARNRLGVPGVVGNQLSQIAPGTVIYGVVPAVIAATGLIGVPIAMVIVAAALYLFLVGWLAMGRYIPNPGAFYAYIALGLWKPLGVAAAWLALAAYVSFAIGSYIGFGFTLSAVLDAVAGFSVPWWACSLTIVVIIGALAIRSLKGAAVFIIGLVVFETLGVIITTVGAAAAPGFRLSLAAMDPTLLTAATAGSLAVTAIMSYVGYEAAATYLRDSRDPERTVPLASKITLITTALLYWIASWVQVSAAGPKILDRAKNEGVDMFSNSAAVTLGSWVVVMNAILFSTSLFAASFAFQLVGPRYLSVLGQERVLPAFFGKTINEAPRNASLTVSAVAAVVITGYALGGLDPLTQGFLWLGTTGAIGIMLLSATASVAVVAFFARDRRGETLWHRVIAPAAAAVALGMAGYFALTNLGTLYGPGSETIAAAVPWVLLALLVLGVLWGLRLQVQQPAVYANIGLGIEAKNSAFDELFAPGVTTAAATAGPAAHR</sequence>
<dbReference type="PIRSF" id="PIRSF006060">
    <property type="entry name" value="AA_transporter"/>
    <property type="match status" value="1"/>
</dbReference>
<feature type="transmembrane region" description="Helical" evidence="6">
    <location>
        <begin position="199"/>
        <end position="219"/>
    </location>
</feature>
<evidence type="ECO:0000256" key="2">
    <source>
        <dbReference type="ARBA" id="ARBA00022475"/>
    </source>
</evidence>
<feature type="transmembrane region" description="Helical" evidence="6">
    <location>
        <begin position="240"/>
        <end position="261"/>
    </location>
</feature>
<feature type="transmembrane region" description="Helical" evidence="6">
    <location>
        <begin position="440"/>
        <end position="461"/>
    </location>
</feature>
<evidence type="ECO:0000313" key="8">
    <source>
        <dbReference type="Proteomes" id="UP000198688"/>
    </source>
</evidence>
<keyword evidence="5 6" id="KW-0472">Membrane</keyword>
<comment type="subcellular location">
    <subcellularLocation>
        <location evidence="1">Cell membrane</location>
        <topology evidence="1">Multi-pass membrane protein</topology>
    </subcellularLocation>
</comment>
<proteinExistence type="predicted"/>
<keyword evidence="2" id="KW-1003">Cell membrane</keyword>
<gene>
    <name evidence="7" type="ORF">SAMN04489716_6995</name>
</gene>
<dbReference type="STRING" id="113562.SAMN04489716_6995"/>
<feature type="transmembrane region" description="Helical" evidence="6">
    <location>
        <begin position="369"/>
        <end position="397"/>
    </location>
</feature>
<evidence type="ECO:0000313" key="7">
    <source>
        <dbReference type="EMBL" id="SDT74481.1"/>
    </source>
</evidence>
<evidence type="ECO:0000256" key="3">
    <source>
        <dbReference type="ARBA" id="ARBA00022692"/>
    </source>
</evidence>
<dbReference type="GO" id="GO:0022857">
    <property type="term" value="F:transmembrane transporter activity"/>
    <property type="evidence" value="ECO:0007669"/>
    <property type="project" value="InterPro"/>
</dbReference>
<feature type="transmembrane region" description="Helical" evidence="6">
    <location>
        <begin position="409"/>
        <end position="428"/>
    </location>
</feature>
<dbReference type="EMBL" id="LT629758">
    <property type="protein sequence ID" value="SDT74481.1"/>
    <property type="molecule type" value="Genomic_DNA"/>
</dbReference>
<dbReference type="Pfam" id="PF13520">
    <property type="entry name" value="AA_permease_2"/>
    <property type="match status" value="1"/>
</dbReference>
<reference evidence="7 8" key="1">
    <citation type="submission" date="2016-10" db="EMBL/GenBank/DDBJ databases">
        <authorList>
            <person name="de Groot N.N."/>
        </authorList>
    </citation>
    <scope>NUCLEOTIDE SEQUENCE [LARGE SCALE GENOMIC DNA]</scope>
    <source>
        <strain evidence="7 8">DSM 43941</strain>
    </source>
</reference>
<keyword evidence="3 6" id="KW-0812">Transmembrane</keyword>
<evidence type="ECO:0000256" key="1">
    <source>
        <dbReference type="ARBA" id="ARBA00004651"/>
    </source>
</evidence>
<name>A0A1H2CVJ6_9ACTN</name>
<dbReference type="GO" id="GO:0005886">
    <property type="term" value="C:plasma membrane"/>
    <property type="evidence" value="ECO:0007669"/>
    <property type="project" value="UniProtKB-SubCell"/>
</dbReference>
<dbReference type="AlphaFoldDB" id="A0A1H2CVJ6"/>
<accession>A0A1H2CVJ6</accession>